<organism evidence="16 17">
    <name type="scientific">Thecamonas trahens ATCC 50062</name>
    <dbReference type="NCBI Taxonomy" id="461836"/>
    <lineage>
        <taxon>Eukaryota</taxon>
        <taxon>Apusozoa</taxon>
        <taxon>Apusomonadida</taxon>
        <taxon>Apusomonadidae</taxon>
        <taxon>Thecamonas</taxon>
    </lineage>
</organism>
<keyword evidence="14" id="KW-0732">Signal</keyword>
<dbReference type="GO" id="GO:0009055">
    <property type="term" value="F:electron transfer activity"/>
    <property type="evidence" value="ECO:0007669"/>
    <property type="project" value="InterPro"/>
</dbReference>
<evidence type="ECO:0000256" key="4">
    <source>
        <dbReference type="ARBA" id="ARBA00022617"/>
    </source>
</evidence>
<keyword evidence="2" id="KW-0813">Transport</keyword>
<feature type="transmembrane region" description="Helical" evidence="13">
    <location>
        <begin position="79"/>
        <end position="98"/>
    </location>
</feature>
<feature type="signal peptide" evidence="14">
    <location>
        <begin position="1"/>
        <end position="17"/>
    </location>
</feature>
<dbReference type="PANTHER" id="PTHR30529">
    <property type="entry name" value="CYTOCHROME B561"/>
    <property type="match status" value="1"/>
</dbReference>
<accession>A0A0L0DVJ6</accession>
<feature type="transmembrane region" description="Helical" evidence="13">
    <location>
        <begin position="164"/>
        <end position="184"/>
    </location>
</feature>
<dbReference type="InterPro" id="IPR011577">
    <property type="entry name" value="Cyt_b561_bac/Ni-Hgenase"/>
</dbReference>
<dbReference type="GO" id="GO:0022904">
    <property type="term" value="P:respiratory electron transport chain"/>
    <property type="evidence" value="ECO:0007669"/>
    <property type="project" value="InterPro"/>
</dbReference>
<evidence type="ECO:0000256" key="11">
    <source>
        <dbReference type="ARBA" id="ARBA00037975"/>
    </source>
</evidence>
<keyword evidence="3" id="KW-1003">Cell membrane</keyword>
<dbReference type="InterPro" id="IPR016174">
    <property type="entry name" value="Di-haem_cyt_TM"/>
</dbReference>
<feature type="domain" description="Cytochrome b561 bacterial/Ni-hydrogenase" evidence="15">
    <location>
        <begin position="73"/>
        <end position="252"/>
    </location>
</feature>
<name>A0A0L0DVJ6_THETB</name>
<dbReference type="AlphaFoldDB" id="A0A0L0DVJ6"/>
<dbReference type="RefSeq" id="XP_013761332.1">
    <property type="nucleotide sequence ID" value="XM_013905878.1"/>
</dbReference>
<dbReference type="GO" id="GO:0020037">
    <property type="term" value="F:heme binding"/>
    <property type="evidence" value="ECO:0007669"/>
    <property type="project" value="TreeGrafter"/>
</dbReference>
<evidence type="ECO:0000256" key="13">
    <source>
        <dbReference type="SAM" id="Phobius"/>
    </source>
</evidence>
<reference evidence="16 17" key="1">
    <citation type="submission" date="2010-05" db="EMBL/GenBank/DDBJ databases">
        <title>The Genome Sequence of Thecamonas trahens ATCC 50062.</title>
        <authorList>
            <consortium name="The Broad Institute Genome Sequencing Platform"/>
            <person name="Russ C."/>
            <person name="Cuomo C."/>
            <person name="Shea T."/>
            <person name="Young S.K."/>
            <person name="Zeng Q."/>
            <person name="Koehrsen M."/>
            <person name="Haas B."/>
            <person name="Borodovsky M."/>
            <person name="Guigo R."/>
            <person name="Alvarado L."/>
            <person name="Berlin A."/>
            <person name="Bochicchio J."/>
            <person name="Borenstein D."/>
            <person name="Chapman S."/>
            <person name="Chen Z."/>
            <person name="Freedman E."/>
            <person name="Gellesch M."/>
            <person name="Goldberg J."/>
            <person name="Griggs A."/>
            <person name="Gujja S."/>
            <person name="Heilman E."/>
            <person name="Heiman D."/>
            <person name="Hepburn T."/>
            <person name="Howarth C."/>
            <person name="Jen D."/>
            <person name="Larson L."/>
            <person name="Mehta T."/>
            <person name="Park D."/>
            <person name="Pearson M."/>
            <person name="Roberts A."/>
            <person name="Saif S."/>
            <person name="Shenoy N."/>
            <person name="Sisk P."/>
            <person name="Stolte C."/>
            <person name="Sykes S."/>
            <person name="Thomson T."/>
            <person name="Walk T."/>
            <person name="White J."/>
            <person name="Yandava C."/>
            <person name="Burger G."/>
            <person name="Gray M.W."/>
            <person name="Holland P.W.H."/>
            <person name="King N."/>
            <person name="Lang F.B.F."/>
            <person name="Roger A.J."/>
            <person name="Ruiz-Trillo I."/>
            <person name="Lander E."/>
            <person name="Nusbaum C."/>
        </authorList>
    </citation>
    <scope>NUCLEOTIDE SEQUENCE [LARGE SCALE GENOMIC DNA]</scope>
    <source>
        <strain evidence="16 17">ATCC 50062</strain>
    </source>
</reference>
<evidence type="ECO:0000256" key="5">
    <source>
        <dbReference type="ARBA" id="ARBA00022692"/>
    </source>
</evidence>
<evidence type="ECO:0000256" key="6">
    <source>
        <dbReference type="ARBA" id="ARBA00022723"/>
    </source>
</evidence>
<keyword evidence="10 13" id="KW-0472">Membrane</keyword>
<evidence type="ECO:0000259" key="15">
    <source>
        <dbReference type="Pfam" id="PF01292"/>
    </source>
</evidence>
<keyword evidence="17" id="KW-1185">Reference proteome</keyword>
<evidence type="ECO:0000313" key="17">
    <source>
        <dbReference type="Proteomes" id="UP000054408"/>
    </source>
</evidence>
<dbReference type="OMA" id="WLHWAMA"/>
<feature type="transmembrane region" description="Helical" evidence="13">
    <location>
        <begin position="126"/>
        <end position="144"/>
    </location>
</feature>
<keyword evidence="8 13" id="KW-1133">Transmembrane helix</keyword>
<dbReference type="Proteomes" id="UP000054408">
    <property type="component" value="Unassembled WGS sequence"/>
</dbReference>
<dbReference type="eggNOG" id="ENOG502S2FY">
    <property type="taxonomic scope" value="Eukaryota"/>
</dbReference>
<feature type="region of interest" description="Disordered" evidence="12">
    <location>
        <begin position="43"/>
        <end position="72"/>
    </location>
</feature>
<evidence type="ECO:0000256" key="2">
    <source>
        <dbReference type="ARBA" id="ARBA00022448"/>
    </source>
</evidence>
<protein>
    <submittedName>
        <fullName evidence="16">Cytochrome B561</fullName>
    </submittedName>
</protein>
<evidence type="ECO:0000256" key="8">
    <source>
        <dbReference type="ARBA" id="ARBA00022989"/>
    </source>
</evidence>
<keyword evidence="9" id="KW-0408">Iron</keyword>
<sequence>MLRTRTLLHAMTRAVSAAAVASAPRPPLATLASPSLAAARAFATRPATSAASGGETASNTPPPPPPPPQAEAWSRPAQILHWAMGFTIVGLVGSGWLAGQIPNDPEKTDEKTLAWRSTMMHYHESFGLLMLAAIVPRIAIRFMHKAPKQLPGPAWEHLAGNLSHAALYGAMIFMPVSGLAFGYYSCWGVPFFAWNVPGLPKEQYDERAKAIEDFFYTNHHRVGQVLEYLVPLHIGAVGYHHLLRGHNLLGRMNPFAAKVVSETAKKV</sequence>
<dbReference type="Gene3D" id="1.20.950.20">
    <property type="entry name" value="Transmembrane di-heme cytochromes, Chain C"/>
    <property type="match status" value="1"/>
</dbReference>
<gene>
    <name evidence="16" type="ORF">AMSG_01821</name>
</gene>
<keyword evidence="5 13" id="KW-0812">Transmembrane</keyword>
<dbReference type="GO" id="GO:0005886">
    <property type="term" value="C:plasma membrane"/>
    <property type="evidence" value="ECO:0007669"/>
    <property type="project" value="UniProtKB-SubCell"/>
</dbReference>
<feature type="chain" id="PRO_5005537484" evidence="14">
    <location>
        <begin position="18"/>
        <end position="267"/>
    </location>
</feature>
<dbReference type="PANTHER" id="PTHR30529:SF1">
    <property type="entry name" value="CYTOCHROME B561 HOMOLOG 2"/>
    <property type="match status" value="1"/>
</dbReference>
<dbReference type="EMBL" id="GL349439">
    <property type="protein sequence ID" value="KNC55558.1"/>
    <property type="molecule type" value="Genomic_DNA"/>
</dbReference>
<dbReference type="SUPFAM" id="SSF81342">
    <property type="entry name" value="Transmembrane di-heme cytochromes"/>
    <property type="match status" value="1"/>
</dbReference>
<dbReference type="GeneID" id="25561549"/>
<evidence type="ECO:0000256" key="7">
    <source>
        <dbReference type="ARBA" id="ARBA00022982"/>
    </source>
</evidence>
<evidence type="ECO:0000256" key="14">
    <source>
        <dbReference type="SAM" id="SignalP"/>
    </source>
</evidence>
<evidence type="ECO:0000256" key="9">
    <source>
        <dbReference type="ARBA" id="ARBA00023004"/>
    </source>
</evidence>
<feature type="compositionally biased region" description="Low complexity" evidence="12">
    <location>
        <begin position="43"/>
        <end position="58"/>
    </location>
</feature>
<evidence type="ECO:0000256" key="1">
    <source>
        <dbReference type="ARBA" id="ARBA00004651"/>
    </source>
</evidence>
<feature type="compositionally biased region" description="Pro residues" evidence="12">
    <location>
        <begin position="60"/>
        <end position="69"/>
    </location>
</feature>
<proteinExistence type="inferred from homology"/>
<evidence type="ECO:0000256" key="10">
    <source>
        <dbReference type="ARBA" id="ARBA00023136"/>
    </source>
</evidence>
<dbReference type="GO" id="GO:0046872">
    <property type="term" value="F:metal ion binding"/>
    <property type="evidence" value="ECO:0007669"/>
    <property type="project" value="UniProtKB-KW"/>
</dbReference>
<evidence type="ECO:0000256" key="12">
    <source>
        <dbReference type="SAM" id="MobiDB-lite"/>
    </source>
</evidence>
<keyword evidence="7" id="KW-0249">Electron transport</keyword>
<evidence type="ECO:0000313" key="16">
    <source>
        <dbReference type="EMBL" id="KNC55558.1"/>
    </source>
</evidence>
<comment type="similarity">
    <text evidence="11">Belongs to the cytochrome b561 family.</text>
</comment>
<comment type="subcellular location">
    <subcellularLocation>
        <location evidence="1">Cell membrane</location>
        <topology evidence="1">Multi-pass membrane protein</topology>
    </subcellularLocation>
</comment>
<dbReference type="InterPro" id="IPR052168">
    <property type="entry name" value="Cytochrome_b561_oxidase"/>
</dbReference>
<evidence type="ECO:0000256" key="3">
    <source>
        <dbReference type="ARBA" id="ARBA00022475"/>
    </source>
</evidence>
<dbReference type="Pfam" id="PF01292">
    <property type="entry name" value="Ni_hydr_CYTB"/>
    <property type="match status" value="1"/>
</dbReference>
<keyword evidence="6" id="KW-0479">Metal-binding</keyword>
<keyword evidence="4" id="KW-0349">Heme</keyword>
<dbReference type="OrthoDB" id="198925at2759"/>